<protein>
    <submittedName>
        <fullName evidence="1">Uncharacterized protein</fullName>
    </submittedName>
</protein>
<name>A0A8H3RXQ9_9EURO</name>
<reference evidence="1 2" key="1">
    <citation type="submission" date="2020-01" db="EMBL/GenBank/DDBJ databases">
        <title>Draft genome sequence of Aspergillus udagawae IFM 46972.</title>
        <authorList>
            <person name="Takahashi H."/>
            <person name="Yaguchi T."/>
        </authorList>
    </citation>
    <scope>NUCLEOTIDE SEQUENCE [LARGE SCALE GENOMIC DNA]</scope>
    <source>
        <strain evidence="1 2">IFM 46972</strain>
    </source>
</reference>
<sequence length="79" mass="8537">MPTQSKPRDPVAHNWRDAWASVASPVGGKDPPNSNPVRLENHLLAKENSKIQVSHRPKINDVIVASASCGSGSQQTTLR</sequence>
<comment type="caution">
    <text evidence="1">The sequence shown here is derived from an EMBL/GenBank/DDBJ whole genome shotgun (WGS) entry which is preliminary data.</text>
</comment>
<dbReference type="AlphaFoldDB" id="A0A8H3RXQ9"/>
<gene>
    <name evidence="1" type="ORF">IFM46972_04710</name>
</gene>
<dbReference type="Proteomes" id="UP000465221">
    <property type="component" value="Unassembled WGS sequence"/>
</dbReference>
<dbReference type="EMBL" id="BLKC01000027">
    <property type="protein sequence ID" value="GFF35898.1"/>
    <property type="molecule type" value="Genomic_DNA"/>
</dbReference>
<evidence type="ECO:0000313" key="1">
    <source>
        <dbReference type="EMBL" id="GFF35898.1"/>
    </source>
</evidence>
<proteinExistence type="predicted"/>
<organism evidence="1 2">
    <name type="scientific">Aspergillus udagawae</name>
    <dbReference type="NCBI Taxonomy" id="91492"/>
    <lineage>
        <taxon>Eukaryota</taxon>
        <taxon>Fungi</taxon>
        <taxon>Dikarya</taxon>
        <taxon>Ascomycota</taxon>
        <taxon>Pezizomycotina</taxon>
        <taxon>Eurotiomycetes</taxon>
        <taxon>Eurotiomycetidae</taxon>
        <taxon>Eurotiales</taxon>
        <taxon>Aspergillaceae</taxon>
        <taxon>Aspergillus</taxon>
        <taxon>Aspergillus subgen. Fumigati</taxon>
    </lineage>
</organism>
<evidence type="ECO:0000313" key="2">
    <source>
        <dbReference type="Proteomes" id="UP000465221"/>
    </source>
</evidence>
<accession>A0A8H3RXQ9</accession>